<dbReference type="OMA" id="SSLEWDW"/>
<evidence type="ECO:0000313" key="3">
    <source>
        <dbReference type="EnsemblPlants" id="Kaladp0048s0887.1.v1.1"/>
    </source>
</evidence>
<evidence type="ECO:0000256" key="2">
    <source>
        <dbReference type="SAM" id="SignalP"/>
    </source>
</evidence>
<evidence type="ECO:0000256" key="1">
    <source>
        <dbReference type="SAM" id="MobiDB-lite"/>
    </source>
</evidence>
<organism evidence="3 4">
    <name type="scientific">Kalanchoe fedtschenkoi</name>
    <name type="common">Lavender scallops</name>
    <name type="synonym">South American air plant</name>
    <dbReference type="NCBI Taxonomy" id="63787"/>
    <lineage>
        <taxon>Eukaryota</taxon>
        <taxon>Viridiplantae</taxon>
        <taxon>Streptophyta</taxon>
        <taxon>Embryophyta</taxon>
        <taxon>Tracheophyta</taxon>
        <taxon>Spermatophyta</taxon>
        <taxon>Magnoliopsida</taxon>
        <taxon>eudicotyledons</taxon>
        <taxon>Gunneridae</taxon>
        <taxon>Pentapetalae</taxon>
        <taxon>Saxifragales</taxon>
        <taxon>Crassulaceae</taxon>
        <taxon>Kalanchoe</taxon>
    </lineage>
</organism>
<keyword evidence="2" id="KW-0732">Signal</keyword>
<sequence length="753" mass="83766">MAAAGLIISVLLLIRPNRFVSTNQFDPNSNLDPIQIGLNLIRSNFDFQPIGSVSEMMNTSVDDSLEIIHPYLTACPHYLIHYNCSGKLRSCKTAFNMAMSNAWGAAQAVTIAQFHHSICSHNKSLDLNSLVFDRSRSWRLRCKFSPSSRLRHDNVASRRRSSRSYFCRCGSQEAAVGQRGSDCSNWDWNRWNRHFEEVEQAENLASVLKFQLEEAIEKEDFEEAIKLKRAIAETMTKDTVAGIMLQLKNAVEEERYNDASSLSRHTGSGLVGWWVGFSKDSDDPFGRLVRITPGVGRFIGRSYTPRQLVTSSPGTPLFEIYVVRDADDSYVMQVVCLQQAKKSLANSSTTQPISATDSSTKDADQESVVDITMGERKTEKSKENAVDIEEATEEGIRSVINFLKDKIPELKVKVVNVDVTEIIEESNAIEQMMQDDDVKSESDDMSEDEAIYVDQVDHDGVIAEAADSANDKQSKSDFKLFVGGVVHNTEDVASRDEYSRLPAEIRDLEKNTFVLHVPGITQYQDASESKISKVKVATIAAQGVSELMPPDVAKAFFSADKVSSKVSKEVREIIKLAVSQAQKRNRLAEETSFSRITPPKSDLDPFDGLYVGAFGPYGTEVVQLKRKFGHWNADDKGTSNDLDFFEYVEAVKLTGDLNVPAGQVSFRAKIGRGKRNPNRGLYPDELGVVASYKGQGRIAEFGFKNPQWVDGELLQLNGKGLGPYVKGGADLGFLFSVPEQSFLVLFSRLKLPE</sequence>
<protein>
    <submittedName>
        <fullName evidence="3">Uncharacterized protein</fullName>
    </submittedName>
</protein>
<feature type="compositionally biased region" description="Polar residues" evidence="1">
    <location>
        <begin position="346"/>
        <end position="358"/>
    </location>
</feature>
<dbReference type="Pfam" id="PF12014">
    <property type="entry name" value="Cyclin_D1_bind"/>
    <property type="match status" value="1"/>
</dbReference>
<dbReference type="EnsemblPlants" id="Kaladp0048s0887.1.v1.1">
    <property type="protein sequence ID" value="Kaladp0048s0887.1.v1.1"/>
    <property type="gene ID" value="Kaladp0048s0887.v1.1"/>
</dbReference>
<name>A0A7N0TZX6_KALFE</name>
<feature type="signal peptide" evidence="2">
    <location>
        <begin position="1"/>
        <end position="22"/>
    </location>
</feature>
<dbReference type="GO" id="GO:0010343">
    <property type="term" value="P:singlet oxygen-mediated programmed cell death"/>
    <property type="evidence" value="ECO:0007669"/>
    <property type="project" value="InterPro"/>
</dbReference>
<dbReference type="Gramene" id="Kaladp0048s0887.1.v1.1">
    <property type="protein sequence ID" value="Kaladp0048s0887.1.v1.1"/>
    <property type="gene ID" value="Kaladp0048s0887.v1.1"/>
</dbReference>
<dbReference type="AlphaFoldDB" id="A0A7N0TZX6"/>
<dbReference type="PANTHER" id="PTHR33917:SF2">
    <property type="entry name" value="PROTEIN EXECUTER 2, CHLOROPLASTIC"/>
    <property type="match status" value="1"/>
</dbReference>
<feature type="region of interest" description="Disordered" evidence="1">
    <location>
        <begin position="346"/>
        <end position="367"/>
    </location>
</feature>
<reference evidence="3" key="1">
    <citation type="submission" date="2021-01" db="UniProtKB">
        <authorList>
            <consortium name="EnsemblPlants"/>
        </authorList>
    </citation>
    <scope>IDENTIFICATION</scope>
</reference>
<dbReference type="GO" id="GO:0042651">
    <property type="term" value="C:thylakoid membrane"/>
    <property type="evidence" value="ECO:0007669"/>
    <property type="project" value="TreeGrafter"/>
</dbReference>
<evidence type="ECO:0000313" key="4">
    <source>
        <dbReference type="Proteomes" id="UP000594263"/>
    </source>
</evidence>
<accession>A0A7N0TZX6</accession>
<feature type="chain" id="PRO_5029657444" evidence="2">
    <location>
        <begin position="23"/>
        <end position="753"/>
    </location>
</feature>
<dbReference type="PANTHER" id="PTHR33917">
    <property type="entry name" value="PROTEIN EXECUTER 1, CHLOROPLASTIC"/>
    <property type="match status" value="1"/>
</dbReference>
<proteinExistence type="predicted"/>
<keyword evidence="4" id="KW-1185">Reference proteome</keyword>
<dbReference type="Proteomes" id="UP000594263">
    <property type="component" value="Unplaced"/>
</dbReference>
<dbReference type="InterPro" id="IPR044680">
    <property type="entry name" value="EX1/2"/>
</dbReference>